<evidence type="ECO:0000313" key="7">
    <source>
        <dbReference type="EMBL" id="MDD9208173.1"/>
    </source>
</evidence>
<evidence type="ECO:0000259" key="5">
    <source>
        <dbReference type="Pfam" id="PF00535"/>
    </source>
</evidence>
<accession>A0ABT5U1H0</accession>
<feature type="domain" description="Glycosyltransferase 2-like" evidence="5">
    <location>
        <begin position="2"/>
        <end position="81"/>
    </location>
</feature>
<keyword evidence="4 7" id="KW-0808">Transferase</keyword>
<comment type="pathway">
    <text evidence="1">Cell wall biogenesis; cell wall polysaccharide biosynthesis.</text>
</comment>
<comment type="caution">
    <text evidence="7">The sequence shown here is derived from an EMBL/GenBank/DDBJ whole genome shotgun (WGS) entry which is preliminary data.</text>
</comment>
<keyword evidence="8" id="KW-1185">Reference proteome</keyword>
<evidence type="ECO:0000313" key="8">
    <source>
        <dbReference type="Proteomes" id="UP001165561"/>
    </source>
</evidence>
<evidence type="ECO:0000256" key="1">
    <source>
        <dbReference type="ARBA" id="ARBA00004776"/>
    </source>
</evidence>
<comment type="similarity">
    <text evidence="2">Belongs to the glycosyltransferase 2 family.</text>
</comment>
<name>A0ABT5U1H0_9MICO</name>
<keyword evidence="3 7" id="KW-0328">Glycosyltransferase</keyword>
<dbReference type="PANTHER" id="PTHR43179:SF12">
    <property type="entry name" value="GALACTOFURANOSYLTRANSFERASE GLFT2"/>
    <property type="match status" value="1"/>
</dbReference>
<sequence length="257" mass="27881">PSDPRFRLVHEGRRGSYAARNAGAAVAIGDVLAFTDSDCLPRADWLRAGVAVLYGDLRPDAVGGAIEMVFRNGKAPESGPEHYDAYDGLPQQEHFITTYPFAATANMFVRAEAFRAAGPFDAAFTSGGDREWGARLAAIGGRFAYAPGAVVDHPTRPTWAELTRKSRRIAHGMADLDAAQPVHAALLGIAVEALGGLYFYIELWTWDQPSRASQKLAFAAAYWWARGLRTAIRLRRLLLRGMPGRRAAPTTTGAPSR</sequence>
<dbReference type="EC" id="2.4.-.-" evidence="7"/>
<dbReference type="PANTHER" id="PTHR43179">
    <property type="entry name" value="RHAMNOSYLTRANSFERASE WBBL"/>
    <property type="match status" value="1"/>
</dbReference>
<dbReference type="Pfam" id="PF00535">
    <property type="entry name" value="Glycos_transf_2"/>
    <property type="match status" value="1"/>
</dbReference>
<organism evidence="7 8">
    <name type="scientific">Georgenia halotolerans</name>
    <dbReference type="NCBI Taxonomy" id="3028317"/>
    <lineage>
        <taxon>Bacteria</taxon>
        <taxon>Bacillati</taxon>
        <taxon>Actinomycetota</taxon>
        <taxon>Actinomycetes</taxon>
        <taxon>Micrococcales</taxon>
        <taxon>Bogoriellaceae</taxon>
        <taxon>Georgenia</taxon>
    </lineage>
</organism>
<evidence type="ECO:0000256" key="3">
    <source>
        <dbReference type="ARBA" id="ARBA00022676"/>
    </source>
</evidence>
<reference evidence="7" key="1">
    <citation type="submission" date="2023-02" db="EMBL/GenBank/DDBJ databases">
        <title>Georgenia sp.10Sc9-8, isolated from a soil sample collected from the Taklamakan desert.</title>
        <authorList>
            <person name="Liu S."/>
        </authorList>
    </citation>
    <scope>NUCLEOTIDE SEQUENCE</scope>
    <source>
        <strain evidence="7">10Sc9-8</strain>
    </source>
</reference>
<dbReference type="Proteomes" id="UP001165561">
    <property type="component" value="Unassembled WGS sequence"/>
</dbReference>
<evidence type="ECO:0000256" key="4">
    <source>
        <dbReference type="ARBA" id="ARBA00022679"/>
    </source>
</evidence>
<evidence type="ECO:0000259" key="6">
    <source>
        <dbReference type="Pfam" id="PF13632"/>
    </source>
</evidence>
<feature type="domain" description="Glycosyltransferase 2-like" evidence="6">
    <location>
        <begin position="90"/>
        <end position="174"/>
    </location>
</feature>
<dbReference type="GO" id="GO:0016757">
    <property type="term" value="F:glycosyltransferase activity"/>
    <property type="evidence" value="ECO:0007669"/>
    <property type="project" value="UniProtKB-KW"/>
</dbReference>
<dbReference type="InterPro" id="IPR029044">
    <property type="entry name" value="Nucleotide-diphossugar_trans"/>
</dbReference>
<dbReference type="InterPro" id="IPR001173">
    <property type="entry name" value="Glyco_trans_2-like"/>
</dbReference>
<feature type="non-terminal residue" evidence="7">
    <location>
        <position position="1"/>
    </location>
</feature>
<dbReference type="SUPFAM" id="SSF53448">
    <property type="entry name" value="Nucleotide-diphospho-sugar transferases"/>
    <property type="match status" value="1"/>
</dbReference>
<dbReference type="Gene3D" id="3.90.550.10">
    <property type="entry name" value="Spore Coat Polysaccharide Biosynthesis Protein SpsA, Chain A"/>
    <property type="match status" value="1"/>
</dbReference>
<proteinExistence type="inferred from homology"/>
<evidence type="ECO:0000256" key="2">
    <source>
        <dbReference type="ARBA" id="ARBA00006739"/>
    </source>
</evidence>
<gene>
    <name evidence="7" type="ORF">PU560_17130</name>
</gene>
<dbReference type="EMBL" id="JARACI010001197">
    <property type="protein sequence ID" value="MDD9208173.1"/>
    <property type="molecule type" value="Genomic_DNA"/>
</dbReference>
<protein>
    <submittedName>
        <fullName evidence="7">Glycosyltransferase</fullName>
        <ecNumber evidence="7">2.4.-.-</ecNumber>
    </submittedName>
</protein>
<dbReference type="Pfam" id="PF13632">
    <property type="entry name" value="Glyco_trans_2_3"/>
    <property type="match status" value="1"/>
</dbReference>